<reference evidence="2 3" key="1">
    <citation type="submission" date="2016-07" db="EMBL/GenBank/DDBJ databases">
        <title>Complete genome sequence of Bradyrhizobium icense LMTR 13T, a potential inoculant strain isolated from lima bean (Phaseolus lunatus) in Peru.</title>
        <authorList>
            <person name="Ormeno-Orrillo E."/>
            <person name="Duran D."/>
            <person name="Rogel M.A."/>
            <person name="Rey L."/>
            <person name="Imperial J."/>
            <person name="Ruiz-Argueso T."/>
            <person name="Martinez-Romero E."/>
        </authorList>
    </citation>
    <scope>NUCLEOTIDE SEQUENCE [LARGE SCALE GENOMIC DNA]</scope>
    <source>
        <strain evidence="2 3">LMTR 13</strain>
    </source>
</reference>
<keyword evidence="1" id="KW-1133">Transmembrane helix</keyword>
<feature type="transmembrane region" description="Helical" evidence="1">
    <location>
        <begin position="6"/>
        <end position="25"/>
    </location>
</feature>
<dbReference type="KEGG" id="bic:LMTR13_11455"/>
<sequence>MIAAIGAIAGFLSTVAPLLVQWLTLRENNAHAVEMEKLRQQGEREKVAGQVDIANAQVDARQAEHIYDFASGASGYRFVDAMAVFIRPFVTLMFFTLYLLMKVGLFIYAVNQGYDLGQVVKLLWGESDEAVFGAIMGFWFGNRVIMRTQGMAATQAIMQKGK</sequence>
<organism evidence="2 3">
    <name type="scientific">Bradyrhizobium icense</name>
    <dbReference type="NCBI Taxonomy" id="1274631"/>
    <lineage>
        <taxon>Bacteria</taxon>
        <taxon>Pseudomonadati</taxon>
        <taxon>Pseudomonadota</taxon>
        <taxon>Alphaproteobacteria</taxon>
        <taxon>Hyphomicrobiales</taxon>
        <taxon>Nitrobacteraceae</taxon>
        <taxon>Bradyrhizobium</taxon>
    </lineage>
</organism>
<protein>
    <recommendedName>
        <fullName evidence="4">TMhelix containing protein</fullName>
    </recommendedName>
</protein>
<name>A0A1B1UD67_9BRAD</name>
<proteinExistence type="predicted"/>
<feature type="transmembrane region" description="Helical" evidence="1">
    <location>
        <begin position="130"/>
        <end position="146"/>
    </location>
</feature>
<evidence type="ECO:0008006" key="4">
    <source>
        <dbReference type="Google" id="ProtNLM"/>
    </source>
</evidence>
<evidence type="ECO:0000256" key="1">
    <source>
        <dbReference type="SAM" id="Phobius"/>
    </source>
</evidence>
<dbReference type="STRING" id="1274631.LMTR13_11455"/>
<evidence type="ECO:0000313" key="3">
    <source>
        <dbReference type="Proteomes" id="UP000092839"/>
    </source>
</evidence>
<dbReference type="EMBL" id="CP016428">
    <property type="protein sequence ID" value="ANW00695.1"/>
    <property type="molecule type" value="Genomic_DNA"/>
</dbReference>
<dbReference type="Proteomes" id="UP000092839">
    <property type="component" value="Chromosome"/>
</dbReference>
<feature type="transmembrane region" description="Helical" evidence="1">
    <location>
        <begin position="89"/>
        <end position="110"/>
    </location>
</feature>
<keyword evidence="1" id="KW-0472">Membrane</keyword>
<keyword evidence="3" id="KW-1185">Reference proteome</keyword>
<dbReference type="OrthoDB" id="6196146at2"/>
<gene>
    <name evidence="2" type="ORF">LMTR13_11455</name>
</gene>
<accession>A0A1B1UD67</accession>
<dbReference type="RefSeq" id="WP_065727971.1">
    <property type="nucleotide sequence ID" value="NZ_CP016428.1"/>
</dbReference>
<dbReference type="AlphaFoldDB" id="A0A1B1UD67"/>
<evidence type="ECO:0000313" key="2">
    <source>
        <dbReference type="EMBL" id="ANW00695.1"/>
    </source>
</evidence>
<keyword evidence="1" id="KW-0812">Transmembrane</keyword>